<keyword evidence="11" id="KW-0418">Kinase</keyword>
<evidence type="ECO:0000313" key="29">
    <source>
        <dbReference type="Proteomes" id="UP001233999"/>
    </source>
</evidence>
<dbReference type="InterPro" id="IPR020635">
    <property type="entry name" value="Tyr_kinase_cat_dom"/>
</dbReference>
<keyword evidence="8" id="KW-0732">Signal</keyword>
<evidence type="ECO:0000256" key="14">
    <source>
        <dbReference type="ARBA" id="ARBA00023040"/>
    </source>
</evidence>
<comment type="catalytic activity">
    <reaction evidence="22">
        <text>L-tyrosyl-[protein] + ATP = O-phospho-L-tyrosyl-[protein] + ADP + H(+)</text>
        <dbReference type="Rhea" id="RHEA:10596"/>
        <dbReference type="Rhea" id="RHEA-COMP:10136"/>
        <dbReference type="Rhea" id="RHEA-COMP:20101"/>
        <dbReference type="ChEBI" id="CHEBI:15378"/>
        <dbReference type="ChEBI" id="CHEBI:30616"/>
        <dbReference type="ChEBI" id="CHEBI:46858"/>
        <dbReference type="ChEBI" id="CHEBI:61978"/>
        <dbReference type="ChEBI" id="CHEBI:456216"/>
        <dbReference type="EC" id="2.7.10.1"/>
    </reaction>
</comment>
<keyword evidence="17" id="KW-1015">Disulfide bond</keyword>
<evidence type="ECO:0000256" key="19">
    <source>
        <dbReference type="ARBA" id="ARBA00023180"/>
    </source>
</evidence>
<keyword evidence="5" id="KW-0597">Phosphoprotein</keyword>
<evidence type="ECO:0000256" key="20">
    <source>
        <dbReference type="ARBA" id="ARBA00023224"/>
    </source>
</evidence>
<dbReference type="InterPro" id="IPR001828">
    <property type="entry name" value="ANF_lig-bd_rcpt"/>
</dbReference>
<dbReference type="InterPro" id="IPR050122">
    <property type="entry name" value="RTK"/>
</dbReference>
<evidence type="ECO:0000256" key="3">
    <source>
        <dbReference type="ARBA" id="ARBA00011902"/>
    </source>
</evidence>
<keyword evidence="6" id="KW-0808">Transferase</keyword>
<feature type="domain" description="Protein kinase" evidence="27">
    <location>
        <begin position="711"/>
        <end position="984"/>
    </location>
</feature>
<evidence type="ECO:0000256" key="18">
    <source>
        <dbReference type="ARBA" id="ARBA00023170"/>
    </source>
</evidence>
<dbReference type="InterPro" id="IPR001245">
    <property type="entry name" value="Ser-Thr/Tyr_kinase_cat_dom"/>
</dbReference>
<evidence type="ECO:0000256" key="4">
    <source>
        <dbReference type="ARBA" id="ARBA00022475"/>
    </source>
</evidence>
<evidence type="ECO:0000256" key="1">
    <source>
        <dbReference type="ARBA" id="ARBA00004167"/>
    </source>
</evidence>
<keyword evidence="19" id="KW-0325">Glycoprotein</keyword>
<keyword evidence="10 25" id="KW-0547">Nucleotide-binding</keyword>
<dbReference type="Pfam" id="PF01094">
    <property type="entry name" value="ANF_receptor"/>
    <property type="match status" value="1"/>
</dbReference>
<dbReference type="Gene3D" id="1.10.510.10">
    <property type="entry name" value="Transferase(Phosphotransferase) domain 1"/>
    <property type="match status" value="1"/>
</dbReference>
<dbReference type="FunFam" id="1.10.510.10:FF:001227">
    <property type="entry name" value="Tyrosine-protein kinase receptor"/>
    <property type="match status" value="1"/>
</dbReference>
<evidence type="ECO:0000256" key="5">
    <source>
        <dbReference type="ARBA" id="ARBA00022553"/>
    </source>
</evidence>
<keyword evidence="7 26" id="KW-0812">Transmembrane</keyword>
<evidence type="ECO:0000256" key="7">
    <source>
        <dbReference type="ARBA" id="ARBA00022692"/>
    </source>
</evidence>
<dbReference type="CDD" id="cd00192">
    <property type="entry name" value="PTKc"/>
    <property type="match status" value="1"/>
</dbReference>
<gene>
    <name evidence="28" type="ORF">L9F63_005488</name>
</gene>
<evidence type="ECO:0000256" key="13">
    <source>
        <dbReference type="ARBA" id="ARBA00022989"/>
    </source>
</evidence>
<sequence length="1115" mass="127041">KEIGLSELISISKFSKRLYCEEKFCSQGMFWPDYCNESCAILLSGHPGETSFVVKHILELRLFVMVIWVGPNLGWLVNTLTTRYFNTNRSLVLLSREPSTVMLWGNKKFTSITFPPCSILNTVGCKYELQRLIKLAWSRLEQGAKPAYEALLKMSFTHEDYVDLLQRYNREFFSVDKIACDWMIDNKNTWELWIPTSDEKVPLIIGGIFPMSGSSYNAKGIVKAAQMAVDAINYNNTVLRDYSLKLTVFNGECKTETVMSTFIRYILFDMYKKMVGILGPACSDTVEPLAGVTKHFNTVVISYSAEGTIFSDRTNYPYFFRTIGENTQFKYVYLQLLKQLGWEQVAALTEDGQKYTEYISHMQDLLQLNGITFVANRKFPRNREKLSMSKYLEELRSKKVHIIIGDMVDEEARDVMCQAYHLKMTAHEGYVWFLPHWLAPDWFDTVRYKYQQCTTEQMIHAINGHFALSHTFFATDSEIMQESTTVGKWRRKYASICHTKNVSVSDYAGFAYDAVWTYALALNRLARENESFLSDLHSKMTTTRLVSWLEATDFHGVSGRIRFLGASRISDINVIQWINKTTHTVGTFQPNVSMEQMEIVGGTLDLNLSAIVWLTPDGHRPTDGKEPLPRCILDSLATLLGVSCEVAIIAVSVMGFGLLVLILIIAFIMMKRRYDKKVEQTQIYMKSLGLDLLSAHNLSSLDKWEVPRDRVVINRKLGEGAFGTVYGGEALFDDKGWVAVAVKTLKMGSTMEEKLDFLSEAEVMKRFEHKNIVKLLGVCTKSEPVYTIMEFMLYGDLKTFLLARRHLVNDMIIDEADEISSKKLTMMALDVARALSYLAELKYVHRDVASRNCLVNASRVVKLGDFGMTRPMYENDYYKFTRKGMLPVRWMAPESLALGVFSPSSDVWSYGVLLYEIITFGSFPFQGMSNNQVLDHVKHGNTLPIPTGVKPQLEGLICSCWNFDHKKRPHVSEIVEFMANNPQLISPCLDVPLASVQIEDNTEVDISLRNVTFRKCSATLSFIPNDGLYAREPLLPSTSGKYTEMAPDDNGCLPSSLRPVLEINIPPSSVCLDFQKFDNNKCESVIFTIEIEQDNKIPFLDLNENSFFARTWLQN</sequence>
<dbReference type="PANTHER" id="PTHR24416">
    <property type="entry name" value="TYROSINE-PROTEIN KINASE RECEPTOR"/>
    <property type="match status" value="1"/>
</dbReference>
<name>A0AAD7ZDN7_DIPPU</name>
<keyword evidence="12 25" id="KW-0067">ATP-binding</keyword>
<evidence type="ECO:0000256" key="23">
    <source>
        <dbReference type="ARBA" id="ARBA00056965"/>
    </source>
</evidence>
<dbReference type="PROSITE" id="PS50011">
    <property type="entry name" value="PROTEIN_KINASE_DOM"/>
    <property type="match status" value="1"/>
</dbReference>
<evidence type="ECO:0000256" key="24">
    <source>
        <dbReference type="ARBA" id="ARBA00073785"/>
    </source>
</evidence>
<reference evidence="28" key="2">
    <citation type="submission" date="2023-05" db="EMBL/GenBank/DDBJ databases">
        <authorList>
            <person name="Fouks B."/>
        </authorList>
    </citation>
    <scope>NUCLEOTIDE SEQUENCE</scope>
    <source>
        <strain evidence="28">Stay&amp;Tobe</strain>
        <tissue evidence="28">Testes</tissue>
    </source>
</reference>
<evidence type="ECO:0000256" key="12">
    <source>
        <dbReference type="ARBA" id="ARBA00022840"/>
    </source>
</evidence>
<dbReference type="Pfam" id="PF07714">
    <property type="entry name" value="PK_Tyr_Ser-Thr"/>
    <property type="match status" value="1"/>
</dbReference>
<dbReference type="GO" id="GO:0043235">
    <property type="term" value="C:receptor complex"/>
    <property type="evidence" value="ECO:0007669"/>
    <property type="project" value="TreeGrafter"/>
</dbReference>
<dbReference type="PRINTS" id="PR01176">
    <property type="entry name" value="GABABRECEPTR"/>
</dbReference>
<evidence type="ECO:0000256" key="11">
    <source>
        <dbReference type="ARBA" id="ARBA00022777"/>
    </source>
</evidence>
<evidence type="ECO:0000256" key="22">
    <source>
        <dbReference type="ARBA" id="ARBA00051243"/>
    </source>
</evidence>
<dbReference type="GO" id="GO:0004930">
    <property type="term" value="F:G protein-coupled receptor activity"/>
    <property type="evidence" value="ECO:0007669"/>
    <property type="project" value="UniProtKB-KW"/>
</dbReference>
<evidence type="ECO:0000256" key="8">
    <source>
        <dbReference type="ARBA" id="ARBA00022729"/>
    </source>
</evidence>
<evidence type="ECO:0000256" key="9">
    <source>
        <dbReference type="ARBA" id="ARBA00022737"/>
    </source>
</evidence>
<dbReference type="GO" id="GO:0005524">
    <property type="term" value="F:ATP binding"/>
    <property type="evidence" value="ECO:0007669"/>
    <property type="project" value="UniProtKB-UniRule"/>
</dbReference>
<evidence type="ECO:0000256" key="2">
    <source>
        <dbReference type="ARBA" id="ARBA00004651"/>
    </source>
</evidence>
<keyword evidence="9" id="KW-0677">Repeat</keyword>
<dbReference type="EC" id="2.7.10.1" evidence="3"/>
<dbReference type="GO" id="GO:0007169">
    <property type="term" value="P:cell surface receptor protein tyrosine kinase signaling pathway"/>
    <property type="evidence" value="ECO:0007669"/>
    <property type="project" value="TreeGrafter"/>
</dbReference>
<evidence type="ECO:0000256" key="10">
    <source>
        <dbReference type="ARBA" id="ARBA00022741"/>
    </source>
</evidence>
<evidence type="ECO:0000256" key="6">
    <source>
        <dbReference type="ARBA" id="ARBA00022679"/>
    </source>
</evidence>
<dbReference type="InterPro" id="IPR008266">
    <property type="entry name" value="Tyr_kinase_AS"/>
</dbReference>
<protein>
    <recommendedName>
        <fullName evidence="24">Gamma-aminobutyric acid type B receptor subunit 2</fullName>
        <ecNumber evidence="3">2.7.10.1</ecNumber>
    </recommendedName>
</protein>
<dbReference type="SUPFAM" id="SSF53822">
    <property type="entry name" value="Periplasmic binding protein-like I"/>
    <property type="match status" value="1"/>
</dbReference>
<evidence type="ECO:0000256" key="21">
    <source>
        <dbReference type="ARBA" id="ARBA00023319"/>
    </source>
</evidence>
<dbReference type="EMBL" id="JASPKZ010008895">
    <property type="protein sequence ID" value="KAJ9578267.1"/>
    <property type="molecule type" value="Genomic_DNA"/>
</dbReference>
<dbReference type="Proteomes" id="UP001233999">
    <property type="component" value="Unassembled WGS sequence"/>
</dbReference>
<dbReference type="SMART" id="SM00219">
    <property type="entry name" value="TyrKc"/>
    <property type="match status" value="1"/>
</dbReference>
<dbReference type="FunFam" id="3.40.50.2300:FF:000063">
    <property type="entry name" value="Gamma-aminobutyric acid type B receptor subunit"/>
    <property type="match status" value="1"/>
</dbReference>
<feature type="non-terminal residue" evidence="28">
    <location>
        <position position="1115"/>
    </location>
</feature>
<dbReference type="AlphaFoldDB" id="A0AAD7ZDN7"/>
<dbReference type="PROSITE" id="PS00109">
    <property type="entry name" value="PROTEIN_KINASE_TYR"/>
    <property type="match status" value="1"/>
</dbReference>
<keyword evidence="21" id="KW-0393">Immunoglobulin domain</keyword>
<dbReference type="Gene3D" id="3.40.50.2300">
    <property type="match status" value="2"/>
</dbReference>
<dbReference type="InterPro" id="IPR017441">
    <property type="entry name" value="Protein_kinase_ATP_BS"/>
</dbReference>
<keyword evidence="29" id="KW-1185">Reference proteome</keyword>
<dbReference type="InterPro" id="IPR011009">
    <property type="entry name" value="Kinase-like_dom_sf"/>
</dbReference>
<feature type="binding site" evidence="25">
    <location>
        <position position="743"/>
    </location>
    <ligand>
        <name>ATP</name>
        <dbReference type="ChEBI" id="CHEBI:30616"/>
    </ligand>
</feature>
<dbReference type="PROSITE" id="PS00107">
    <property type="entry name" value="PROTEIN_KINASE_ATP"/>
    <property type="match status" value="1"/>
</dbReference>
<keyword evidence="13 26" id="KW-1133">Transmembrane helix</keyword>
<feature type="non-terminal residue" evidence="28">
    <location>
        <position position="1"/>
    </location>
</feature>
<keyword evidence="4" id="KW-1003">Cell membrane</keyword>
<comment type="caution">
    <text evidence="28">The sequence shown here is derived from an EMBL/GenBank/DDBJ whole genome shotgun (WGS) entry which is preliminary data.</text>
</comment>
<comment type="subcellular location">
    <subcellularLocation>
        <location evidence="2">Cell membrane</location>
        <topology evidence="2">Multi-pass membrane protein</topology>
    </subcellularLocation>
    <subcellularLocation>
        <location evidence="1">Membrane</location>
        <topology evidence="1">Single-pass membrane protein</topology>
    </subcellularLocation>
</comment>
<keyword evidence="16" id="KW-0829">Tyrosine-protein kinase</keyword>
<evidence type="ECO:0000256" key="15">
    <source>
        <dbReference type="ARBA" id="ARBA00023136"/>
    </source>
</evidence>
<dbReference type="InterPro" id="IPR028082">
    <property type="entry name" value="Peripla_BP_I"/>
</dbReference>
<evidence type="ECO:0000256" key="16">
    <source>
        <dbReference type="ARBA" id="ARBA00023137"/>
    </source>
</evidence>
<dbReference type="GO" id="GO:0004714">
    <property type="term" value="F:transmembrane receptor protein tyrosine kinase activity"/>
    <property type="evidence" value="ECO:0007669"/>
    <property type="project" value="UniProtKB-EC"/>
</dbReference>
<dbReference type="GO" id="GO:0005886">
    <property type="term" value="C:plasma membrane"/>
    <property type="evidence" value="ECO:0007669"/>
    <property type="project" value="UniProtKB-SubCell"/>
</dbReference>
<dbReference type="InterPro" id="IPR000719">
    <property type="entry name" value="Prot_kinase_dom"/>
</dbReference>
<proteinExistence type="predicted"/>
<dbReference type="Gene3D" id="3.30.200.20">
    <property type="entry name" value="Phosphorylase Kinase, domain 1"/>
    <property type="match status" value="1"/>
</dbReference>
<dbReference type="CDD" id="cd06366">
    <property type="entry name" value="PBP1_GABAb_receptor"/>
    <property type="match status" value="1"/>
</dbReference>
<organism evidence="28 29">
    <name type="scientific">Diploptera punctata</name>
    <name type="common">Pacific beetle cockroach</name>
    <dbReference type="NCBI Taxonomy" id="6984"/>
    <lineage>
        <taxon>Eukaryota</taxon>
        <taxon>Metazoa</taxon>
        <taxon>Ecdysozoa</taxon>
        <taxon>Arthropoda</taxon>
        <taxon>Hexapoda</taxon>
        <taxon>Insecta</taxon>
        <taxon>Pterygota</taxon>
        <taxon>Neoptera</taxon>
        <taxon>Polyneoptera</taxon>
        <taxon>Dictyoptera</taxon>
        <taxon>Blattodea</taxon>
        <taxon>Blaberoidea</taxon>
        <taxon>Blaberidae</taxon>
        <taxon>Diplopterinae</taxon>
        <taxon>Diploptera</taxon>
    </lineage>
</organism>
<evidence type="ECO:0000259" key="27">
    <source>
        <dbReference type="PROSITE" id="PS50011"/>
    </source>
</evidence>
<keyword evidence="20" id="KW-0807">Transducer</keyword>
<dbReference type="FunFam" id="3.30.200.20:FF:000593">
    <property type="entry name" value="Predicted protein"/>
    <property type="match status" value="1"/>
</dbReference>
<reference evidence="28" key="1">
    <citation type="journal article" date="2023" name="IScience">
        <title>Live-bearing cockroach genome reveals convergent evolutionary mechanisms linked to viviparity in insects and beyond.</title>
        <authorList>
            <person name="Fouks B."/>
            <person name="Harrison M.C."/>
            <person name="Mikhailova A.A."/>
            <person name="Marchal E."/>
            <person name="English S."/>
            <person name="Carruthers M."/>
            <person name="Jennings E.C."/>
            <person name="Chiamaka E.L."/>
            <person name="Frigard R.A."/>
            <person name="Pippel M."/>
            <person name="Attardo G.M."/>
            <person name="Benoit J.B."/>
            <person name="Bornberg-Bauer E."/>
            <person name="Tobe S.S."/>
        </authorList>
    </citation>
    <scope>NUCLEOTIDE SEQUENCE</scope>
    <source>
        <strain evidence="28">Stay&amp;Tobe</strain>
    </source>
</reference>
<keyword evidence="18" id="KW-0675">Receptor</keyword>
<accession>A0AAD7ZDN7</accession>
<dbReference type="PANTHER" id="PTHR24416:SF489">
    <property type="entry name" value="PROTEIN KINASE DOMAIN-CONTAINING PROTEIN"/>
    <property type="match status" value="1"/>
</dbReference>
<evidence type="ECO:0000256" key="25">
    <source>
        <dbReference type="PROSITE-ProRule" id="PRU10141"/>
    </source>
</evidence>
<evidence type="ECO:0000313" key="28">
    <source>
        <dbReference type="EMBL" id="KAJ9578267.1"/>
    </source>
</evidence>
<feature type="transmembrane region" description="Helical" evidence="26">
    <location>
        <begin position="646"/>
        <end position="668"/>
    </location>
</feature>
<keyword evidence="14" id="KW-0297">G-protein coupled receptor</keyword>
<comment type="function">
    <text evidence="23">Receptor for basic fibroblast growth factor.</text>
</comment>
<dbReference type="PRINTS" id="PR00109">
    <property type="entry name" value="TYRKINASE"/>
</dbReference>
<evidence type="ECO:0000256" key="26">
    <source>
        <dbReference type="SAM" id="Phobius"/>
    </source>
</evidence>
<dbReference type="PRINTS" id="PR01177">
    <property type="entry name" value="GABAB1RECPTR"/>
</dbReference>
<keyword evidence="15 26" id="KW-0472">Membrane</keyword>
<dbReference type="SUPFAM" id="SSF56112">
    <property type="entry name" value="Protein kinase-like (PK-like)"/>
    <property type="match status" value="1"/>
</dbReference>
<evidence type="ECO:0000256" key="17">
    <source>
        <dbReference type="ARBA" id="ARBA00023157"/>
    </source>
</evidence>